<proteinExistence type="predicted"/>
<feature type="transmembrane region" description="Helical" evidence="6">
    <location>
        <begin position="494"/>
        <end position="517"/>
    </location>
</feature>
<dbReference type="GO" id="GO:0042773">
    <property type="term" value="P:ATP synthesis coupled electron transport"/>
    <property type="evidence" value="ECO:0007669"/>
    <property type="project" value="InterPro"/>
</dbReference>
<dbReference type="InterPro" id="IPR001516">
    <property type="entry name" value="Proton_antipo_N"/>
</dbReference>
<dbReference type="Pfam" id="PF00361">
    <property type="entry name" value="Proton_antipo_M"/>
    <property type="match status" value="1"/>
</dbReference>
<dbReference type="PRINTS" id="PR01435">
    <property type="entry name" value="NPOXDRDTASE5"/>
</dbReference>
<feature type="transmembrane region" description="Helical" evidence="6">
    <location>
        <begin position="275"/>
        <end position="298"/>
    </location>
</feature>
<dbReference type="NCBIfam" id="NF005141">
    <property type="entry name" value="PRK06590.1"/>
    <property type="match status" value="1"/>
</dbReference>
<feature type="transmembrane region" description="Helical" evidence="6">
    <location>
        <begin position="136"/>
        <end position="155"/>
    </location>
</feature>
<dbReference type="PANTHER" id="PTHR42829:SF2">
    <property type="entry name" value="NADH-UBIQUINONE OXIDOREDUCTASE CHAIN 5"/>
    <property type="match status" value="1"/>
</dbReference>
<feature type="transmembrane region" description="Helical" evidence="6">
    <location>
        <begin position="6"/>
        <end position="23"/>
    </location>
</feature>
<dbReference type="AlphaFoldDB" id="A0A537LNR2"/>
<dbReference type="InterPro" id="IPR001750">
    <property type="entry name" value="ND/Mrp_TM"/>
</dbReference>
<comment type="caution">
    <text evidence="9">The sequence shown here is derived from an EMBL/GenBank/DDBJ whole genome shotgun (WGS) entry which is preliminary data.</text>
</comment>
<protein>
    <submittedName>
        <fullName evidence="9">NADH-quinone oxidoreductase subunit L</fullName>
    </submittedName>
</protein>
<gene>
    <name evidence="9" type="primary">nuoL</name>
    <name evidence="9" type="ORF">E6G98_09115</name>
</gene>
<dbReference type="NCBIfam" id="TIGR01974">
    <property type="entry name" value="NDH_I_L"/>
    <property type="match status" value="1"/>
</dbReference>
<keyword evidence="2 5" id="KW-0812">Transmembrane</keyword>
<dbReference type="GO" id="GO:0008137">
    <property type="term" value="F:NADH dehydrogenase (ubiquinone) activity"/>
    <property type="evidence" value="ECO:0007669"/>
    <property type="project" value="InterPro"/>
</dbReference>
<evidence type="ECO:0000256" key="2">
    <source>
        <dbReference type="ARBA" id="ARBA00022692"/>
    </source>
</evidence>
<dbReference type="GO" id="GO:0015990">
    <property type="term" value="P:electron transport coupled proton transport"/>
    <property type="evidence" value="ECO:0007669"/>
    <property type="project" value="TreeGrafter"/>
</dbReference>
<feature type="transmembrane region" description="Helical" evidence="6">
    <location>
        <begin position="74"/>
        <end position="101"/>
    </location>
</feature>
<dbReference type="InterPro" id="IPR018393">
    <property type="entry name" value="NADHpl_OxRdtase_5_subgr"/>
</dbReference>
<evidence type="ECO:0000313" key="9">
    <source>
        <dbReference type="EMBL" id="TMJ09635.1"/>
    </source>
</evidence>
<evidence type="ECO:0000256" key="4">
    <source>
        <dbReference type="ARBA" id="ARBA00023136"/>
    </source>
</evidence>
<feature type="transmembrane region" description="Helical" evidence="6">
    <location>
        <begin position="176"/>
        <end position="194"/>
    </location>
</feature>
<name>A0A537LNR2_9BACT</name>
<feature type="transmembrane region" description="Helical" evidence="6">
    <location>
        <begin position="206"/>
        <end position="224"/>
    </location>
</feature>
<keyword evidence="4 6" id="KW-0472">Membrane</keyword>
<dbReference type="GO" id="GO:0012505">
    <property type="term" value="C:endomembrane system"/>
    <property type="evidence" value="ECO:0007669"/>
    <property type="project" value="UniProtKB-SubCell"/>
</dbReference>
<evidence type="ECO:0000313" key="10">
    <source>
        <dbReference type="Proteomes" id="UP000315217"/>
    </source>
</evidence>
<dbReference type="PANTHER" id="PTHR42829">
    <property type="entry name" value="NADH-UBIQUINONE OXIDOREDUCTASE CHAIN 5"/>
    <property type="match status" value="1"/>
</dbReference>
<feature type="transmembrane region" description="Helical" evidence="6">
    <location>
        <begin position="409"/>
        <end position="429"/>
    </location>
</feature>
<feature type="transmembrane region" description="Helical" evidence="6">
    <location>
        <begin position="337"/>
        <end position="356"/>
    </location>
</feature>
<dbReference type="Pfam" id="PF00662">
    <property type="entry name" value="Proton_antipo_N"/>
    <property type="match status" value="1"/>
</dbReference>
<accession>A0A537LNR2</accession>
<feature type="transmembrane region" description="Helical" evidence="6">
    <location>
        <begin position="621"/>
        <end position="640"/>
    </location>
</feature>
<feature type="domain" description="NADH-Ubiquinone oxidoreductase (complex I) chain 5 N-terminal" evidence="8">
    <location>
        <begin position="64"/>
        <end position="114"/>
    </location>
</feature>
<keyword evidence="3 6" id="KW-1133">Transmembrane helix</keyword>
<sequence>MLQVAWLIPLLPFIAFWVILFRGRRLPGEGAYVAIGALGLSGLLSLVILGQVMFGGRYQATMVWAMMGDRPLAVGYAVDPLTAVMLFVVTVVGSLIFIYSVGYMHGDPRYPRFFAYLSLFAASMLLLVLANNFLVLYAGWELVGLCSYLLIGFWFERPAAARASMKAFVTTRVGDFFMFLGILLLFFTVGSLQFDAVFAAVQTGSLAGPLLTLAAVLIFGGAVGKSAQIPLHVWLPDAMEGPTPVSALIHAATMVAAGVYLVARTYALFFSSPDHLALTVVAYIGGLTALMAATIGIVQDDIKRVLAYSTISQLGYMMLGLGVLGYTAGVFHLMTHAFFKALLFLAAGSVIHAMNTNDIKEMGGLAKVMPVTYVTMLVGGLALAGVPPFAGFWSKDEILLEAYHHDRTLFYLGAAGAFVTAFYVFRMIFYTFTGSLRSHTAHPHESPQVMTVPLIVLAAFSGVIGLVGAPWPLVGNMFHRFVHFEAAEGAPFDLRFAALSTAIAGAGILAAAVVYRWQLVSSATLRRVLAPAYAVLVHKYWWDEFYAVSVVRPVVWVAQQLRTFDVYAIDGAVNAIGVVFVWLSRLYRVFDLYVVDGAVNLVGWLAKAAGGRLRHVQTGRAQNYLLVIALGVIVLAVIGLTR</sequence>
<dbReference type="GO" id="GO:0016020">
    <property type="term" value="C:membrane"/>
    <property type="evidence" value="ECO:0007669"/>
    <property type="project" value="UniProtKB-SubCell"/>
</dbReference>
<organism evidence="9 10">
    <name type="scientific">Candidatus Segetimicrobium genomatis</name>
    <dbReference type="NCBI Taxonomy" id="2569760"/>
    <lineage>
        <taxon>Bacteria</taxon>
        <taxon>Bacillati</taxon>
        <taxon>Candidatus Sysuimicrobiota</taxon>
        <taxon>Candidatus Sysuimicrobiia</taxon>
        <taxon>Candidatus Sysuimicrobiales</taxon>
        <taxon>Candidatus Segetimicrobiaceae</taxon>
        <taxon>Candidatus Segetimicrobium</taxon>
    </lineage>
</organism>
<dbReference type="Proteomes" id="UP000315217">
    <property type="component" value="Unassembled WGS sequence"/>
</dbReference>
<feature type="transmembrane region" description="Helical" evidence="6">
    <location>
        <begin position="113"/>
        <end position="130"/>
    </location>
</feature>
<feature type="transmembrane region" description="Helical" evidence="6">
    <location>
        <begin position="245"/>
        <end position="263"/>
    </location>
</feature>
<feature type="transmembrane region" description="Helical" evidence="6">
    <location>
        <begin position="450"/>
        <end position="474"/>
    </location>
</feature>
<feature type="transmembrane region" description="Helical" evidence="6">
    <location>
        <begin position="305"/>
        <end position="331"/>
    </location>
</feature>
<evidence type="ECO:0000259" key="8">
    <source>
        <dbReference type="Pfam" id="PF00662"/>
    </source>
</evidence>
<evidence type="ECO:0000259" key="7">
    <source>
        <dbReference type="Pfam" id="PF00361"/>
    </source>
</evidence>
<feature type="transmembrane region" description="Helical" evidence="6">
    <location>
        <begin position="368"/>
        <end position="389"/>
    </location>
</feature>
<dbReference type="InterPro" id="IPR003945">
    <property type="entry name" value="NU5C-like"/>
</dbReference>
<dbReference type="PRINTS" id="PR01434">
    <property type="entry name" value="NADHDHGNASE5"/>
</dbReference>
<dbReference type="GO" id="GO:0003954">
    <property type="term" value="F:NADH dehydrogenase activity"/>
    <property type="evidence" value="ECO:0007669"/>
    <property type="project" value="TreeGrafter"/>
</dbReference>
<feature type="transmembrane region" description="Helical" evidence="6">
    <location>
        <begin position="30"/>
        <end position="54"/>
    </location>
</feature>
<reference evidence="9 10" key="1">
    <citation type="journal article" date="2019" name="Nat. Microbiol.">
        <title>Mediterranean grassland soil C-N compound turnover is dependent on rainfall and depth, and is mediated by genomically divergent microorganisms.</title>
        <authorList>
            <person name="Diamond S."/>
            <person name="Andeer P.F."/>
            <person name="Li Z."/>
            <person name="Crits-Christoph A."/>
            <person name="Burstein D."/>
            <person name="Anantharaman K."/>
            <person name="Lane K.R."/>
            <person name="Thomas B.C."/>
            <person name="Pan C."/>
            <person name="Northen T.R."/>
            <person name="Banfield J.F."/>
        </authorList>
    </citation>
    <scope>NUCLEOTIDE SEQUENCE [LARGE SCALE GENOMIC DNA]</scope>
    <source>
        <strain evidence="9">NP_1</strain>
    </source>
</reference>
<evidence type="ECO:0000256" key="3">
    <source>
        <dbReference type="ARBA" id="ARBA00022989"/>
    </source>
</evidence>
<feature type="domain" description="NADH:quinone oxidoreductase/Mrp antiporter transmembrane" evidence="7">
    <location>
        <begin position="130"/>
        <end position="411"/>
    </location>
</feature>
<evidence type="ECO:0000256" key="1">
    <source>
        <dbReference type="ARBA" id="ARBA00004127"/>
    </source>
</evidence>
<dbReference type="Gene3D" id="1.20.5.2700">
    <property type="match status" value="1"/>
</dbReference>
<comment type="subcellular location">
    <subcellularLocation>
        <location evidence="1">Endomembrane system</location>
        <topology evidence="1">Multi-pass membrane protein</topology>
    </subcellularLocation>
    <subcellularLocation>
        <location evidence="5">Membrane</location>
        <topology evidence="5">Multi-pass membrane protein</topology>
    </subcellularLocation>
</comment>
<evidence type="ECO:0000256" key="5">
    <source>
        <dbReference type="RuleBase" id="RU000320"/>
    </source>
</evidence>
<evidence type="ECO:0000256" key="6">
    <source>
        <dbReference type="SAM" id="Phobius"/>
    </source>
</evidence>
<dbReference type="EMBL" id="VBAI01000155">
    <property type="protein sequence ID" value="TMJ09635.1"/>
    <property type="molecule type" value="Genomic_DNA"/>
</dbReference>